<dbReference type="AlphaFoldDB" id="A0A8J5QEV7"/>
<dbReference type="Proteomes" id="UP000694255">
    <property type="component" value="Unassembled WGS sequence"/>
</dbReference>
<dbReference type="GO" id="GO:0003735">
    <property type="term" value="F:structural constituent of ribosome"/>
    <property type="evidence" value="ECO:0007669"/>
    <property type="project" value="TreeGrafter"/>
</dbReference>
<proteinExistence type="predicted"/>
<sequence length="163" mass="18487">MFRSSIVRLTKPSALLNTSRMYTASASSATSTPINTIQSKPDLSALKLSSNGSKDLYAIFRLHNLPYLVTKGDKVYLPYKLKGADFGDELDLNDVTTLGSPTYTYTEKSGIPQELFKLRAKITEVTREPLYLTVKKKQRCRRKKTYENEHFQTVLTISELKLK</sequence>
<reference evidence="2 3" key="1">
    <citation type="journal article" date="2021" name="DNA Res.">
        <title>Genome analysis of Candida subhashii reveals its hybrid nature and dual mitochondrial genome conformations.</title>
        <authorList>
            <person name="Mixao V."/>
            <person name="Hegedusova E."/>
            <person name="Saus E."/>
            <person name="Pryszcz L.P."/>
            <person name="Cillingova A."/>
            <person name="Nosek J."/>
            <person name="Gabaldon T."/>
        </authorList>
    </citation>
    <scope>NUCLEOTIDE SEQUENCE [LARGE SCALE GENOMIC DNA]</scope>
    <source>
        <strain evidence="2 3">CBS 10753</strain>
    </source>
</reference>
<name>A0A8J5QEV7_9ASCO</name>
<dbReference type="InterPro" id="IPR028909">
    <property type="entry name" value="bL21-like"/>
</dbReference>
<dbReference type="OrthoDB" id="5994at2759"/>
<evidence type="ECO:0000313" key="2">
    <source>
        <dbReference type="EMBL" id="KAG7660435.1"/>
    </source>
</evidence>
<dbReference type="RefSeq" id="XP_049260669.1">
    <property type="nucleotide sequence ID" value="XM_049410194.1"/>
</dbReference>
<dbReference type="PANTHER" id="PTHR21349">
    <property type="entry name" value="50S RIBOSOMAL PROTEIN L21"/>
    <property type="match status" value="1"/>
</dbReference>
<dbReference type="GeneID" id="73472860"/>
<dbReference type="Pfam" id="PF00829">
    <property type="entry name" value="Ribosomal_L21p"/>
    <property type="match status" value="1"/>
</dbReference>
<comment type="caution">
    <text evidence="2">The sequence shown here is derived from an EMBL/GenBank/DDBJ whole genome shotgun (WGS) entry which is preliminary data.</text>
</comment>
<evidence type="ECO:0000256" key="1">
    <source>
        <dbReference type="ARBA" id="ARBA00044129"/>
    </source>
</evidence>
<organism evidence="2 3">
    <name type="scientific">[Candida] subhashii</name>
    <dbReference type="NCBI Taxonomy" id="561895"/>
    <lineage>
        <taxon>Eukaryota</taxon>
        <taxon>Fungi</taxon>
        <taxon>Dikarya</taxon>
        <taxon>Ascomycota</taxon>
        <taxon>Saccharomycotina</taxon>
        <taxon>Pichiomycetes</taxon>
        <taxon>Debaryomycetaceae</taxon>
        <taxon>Spathaspora</taxon>
    </lineage>
</organism>
<evidence type="ECO:0000313" key="3">
    <source>
        <dbReference type="Proteomes" id="UP000694255"/>
    </source>
</evidence>
<dbReference type="GO" id="GO:0005762">
    <property type="term" value="C:mitochondrial large ribosomal subunit"/>
    <property type="evidence" value="ECO:0007669"/>
    <property type="project" value="TreeGrafter"/>
</dbReference>
<gene>
    <name evidence="2" type="ORF">J8A68_006061</name>
</gene>
<dbReference type="PANTHER" id="PTHR21349:SF0">
    <property type="entry name" value="LARGE RIBOSOMAL SUBUNIT PROTEIN BL21M"/>
    <property type="match status" value="1"/>
</dbReference>
<keyword evidence="3" id="KW-1185">Reference proteome</keyword>
<protein>
    <recommendedName>
        <fullName evidence="1">Large ribosomal subunit protein bL21m</fullName>
    </recommendedName>
</protein>
<dbReference type="EMBL" id="JAGSYN010000305">
    <property type="protein sequence ID" value="KAG7660435.1"/>
    <property type="molecule type" value="Genomic_DNA"/>
</dbReference>
<accession>A0A8J5QEV7</accession>